<proteinExistence type="predicted"/>
<reference evidence="3 4" key="1">
    <citation type="journal article" date="2009" name="Science">
        <title>Green evolution and dynamic adaptations revealed by genomes of the marine picoeukaryotes Micromonas.</title>
        <authorList>
            <person name="Worden A.Z."/>
            <person name="Lee J.H."/>
            <person name="Mock T."/>
            <person name="Rouze P."/>
            <person name="Simmons M.P."/>
            <person name="Aerts A.L."/>
            <person name="Allen A.E."/>
            <person name="Cuvelier M.L."/>
            <person name="Derelle E."/>
            <person name="Everett M.V."/>
            <person name="Foulon E."/>
            <person name="Grimwood J."/>
            <person name="Gundlach H."/>
            <person name="Henrissat B."/>
            <person name="Napoli C."/>
            <person name="McDonald S.M."/>
            <person name="Parker M.S."/>
            <person name="Rombauts S."/>
            <person name="Salamov A."/>
            <person name="Von Dassow P."/>
            <person name="Badger J.H."/>
            <person name="Coutinho P.M."/>
            <person name="Demir E."/>
            <person name="Dubchak I."/>
            <person name="Gentemann C."/>
            <person name="Eikrem W."/>
            <person name="Gready J.E."/>
            <person name="John U."/>
            <person name="Lanier W."/>
            <person name="Lindquist E.A."/>
            <person name="Lucas S."/>
            <person name="Mayer K.F."/>
            <person name="Moreau H."/>
            <person name="Not F."/>
            <person name="Otillar R."/>
            <person name="Panaud O."/>
            <person name="Pangilinan J."/>
            <person name="Paulsen I."/>
            <person name="Piegu B."/>
            <person name="Poliakov A."/>
            <person name="Robbens S."/>
            <person name="Schmutz J."/>
            <person name="Toulza E."/>
            <person name="Wyss T."/>
            <person name="Zelensky A."/>
            <person name="Zhou K."/>
            <person name="Armbrust E.V."/>
            <person name="Bhattacharya D."/>
            <person name="Goodenough U.W."/>
            <person name="Van de Peer Y."/>
            <person name="Grigoriev I.V."/>
        </authorList>
    </citation>
    <scope>NUCLEOTIDE SEQUENCE [LARGE SCALE GENOMIC DNA]</scope>
    <source>
        <strain evidence="4">RCC299 / NOUM17</strain>
    </source>
</reference>
<dbReference type="InterPro" id="IPR036188">
    <property type="entry name" value="FAD/NAD-bd_sf"/>
</dbReference>
<feature type="region of interest" description="Disordered" evidence="1">
    <location>
        <begin position="520"/>
        <end position="556"/>
    </location>
</feature>
<dbReference type="PANTHER" id="PTHR13847">
    <property type="entry name" value="SARCOSINE DEHYDROGENASE-RELATED"/>
    <property type="match status" value="1"/>
</dbReference>
<gene>
    <name evidence="3" type="ORF">MICPUN_63546</name>
</gene>
<dbReference type="eggNOG" id="ENOG502QQBA">
    <property type="taxonomic scope" value="Eukaryota"/>
</dbReference>
<name>C1EG82_MICCC</name>
<dbReference type="OMA" id="PWWLVAG"/>
<dbReference type="Pfam" id="PF01266">
    <property type="entry name" value="DAO"/>
    <property type="match status" value="2"/>
</dbReference>
<dbReference type="FunCoup" id="C1EG82">
    <property type="interactions" value="28"/>
</dbReference>
<evidence type="ECO:0000256" key="1">
    <source>
        <dbReference type="SAM" id="MobiDB-lite"/>
    </source>
</evidence>
<dbReference type="KEGG" id="mis:MICPUN_63546"/>
<dbReference type="Gene3D" id="3.30.9.10">
    <property type="entry name" value="D-Amino Acid Oxidase, subunit A, domain 2"/>
    <property type="match status" value="1"/>
</dbReference>
<dbReference type="AlphaFoldDB" id="C1EG82"/>
<dbReference type="SUPFAM" id="SSF51971">
    <property type="entry name" value="Nucleotide-binding domain"/>
    <property type="match status" value="1"/>
</dbReference>
<dbReference type="GO" id="GO:0005737">
    <property type="term" value="C:cytoplasm"/>
    <property type="evidence" value="ECO:0007669"/>
    <property type="project" value="TreeGrafter"/>
</dbReference>
<feature type="compositionally biased region" description="Basic and acidic residues" evidence="1">
    <location>
        <begin position="298"/>
        <end position="310"/>
    </location>
</feature>
<feature type="domain" description="FAD dependent oxidoreductase" evidence="2">
    <location>
        <begin position="301"/>
        <end position="570"/>
    </location>
</feature>
<dbReference type="InterPro" id="IPR006076">
    <property type="entry name" value="FAD-dep_OxRdtase"/>
</dbReference>
<dbReference type="EMBL" id="CP001331">
    <property type="protein sequence ID" value="ACO66977.1"/>
    <property type="molecule type" value="Genomic_DNA"/>
</dbReference>
<evidence type="ECO:0000259" key="2">
    <source>
        <dbReference type="Pfam" id="PF01266"/>
    </source>
</evidence>
<dbReference type="InParanoid" id="C1EG82"/>
<dbReference type="STRING" id="296587.C1EG82"/>
<feature type="region of interest" description="Disordered" evidence="1">
    <location>
        <begin position="284"/>
        <end position="315"/>
    </location>
</feature>
<feature type="region of interest" description="Disordered" evidence="1">
    <location>
        <begin position="189"/>
        <end position="209"/>
    </location>
</feature>
<dbReference type="PANTHER" id="PTHR13847:SF261">
    <property type="entry name" value="FAD-DEPENDENT OXIDOREDUCTASE FAMILY PROTEIN"/>
    <property type="match status" value="1"/>
</dbReference>
<feature type="compositionally biased region" description="Pro residues" evidence="1">
    <location>
        <begin position="31"/>
        <end position="45"/>
    </location>
</feature>
<accession>C1EG82</accession>
<sequence>MASAAASATVARAVTFASPSERLGASRDGPAPRPPRVPRRPPVSPPLDGARRWVLGARGGSRAAATASDDGTPGDPEPFKIAIIGAGFAGVAAAYHLMLRCAEGLDDSPAAPTATADALQTSRRRPVEVHLFDEKGIAGGASGVAAGLLHPYTPRGKIIWRGVEGVAATLALVAAAEDAERRLDSGAAVLDDDDGAGPHDRRGESIAWRRGTVRPAKNLKQARDLAKFAPSNAEGGGVAVDAATLRAILPGVAVPDEVEDATLSSVDGANLTDEPFDTKEMASKVDTDGTGASGVGDPRVRGTNARERRAASRKASAPTAAALHIPGGVVLDSGRYLRALWNATKLLASSTRTPRGSRAVLRVERAVRSLTSDERVGVEGGTFDACVVACGAAVGSIAELSVGPSGCVLPLSNQGGHVVELVPKPGSIASPWDERAPGILGAPYVAPLGVGRLLVGATKEFGASCADARRAGVVDPGLDDAAQEAARALVADASVTYPPLSGMDVDVVRYGVRANPPRTPAGSLPLMGRIEGIGGDGDGDEKSAPGDGDGDGEAGRRSWWFVGGLGARGLVR</sequence>
<feature type="region of interest" description="Disordered" evidence="1">
    <location>
        <begin position="16"/>
        <end position="53"/>
    </location>
</feature>
<feature type="domain" description="FAD dependent oxidoreductase" evidence="2">
    <location>
        <begin position="80"/>
        <end position="254"/>
    </location>
</feature>
<dbReference type="OrthoDB" id="498072at2759"/>
<dbReference type="Gene3D" id="3.50.50.60">
    <property type="entry name" value="FAD/NAD(P)-binding domain"/>
    <property type="match status" value="1"/>
</dbReference>
<evidence type="ECO:0000313" key="4">
    <source>
        <dbReference type="Proteomes" id="UP000002009"/>
    </source>
</evidence>
<protein>
    <recommendedName>
        <fullName evidence="2">FAD dependent oxidoreductase domain-containing protein</fullName>
    </recommendedName>
</protein>
<dbReference type="RefSeq" id="XP_002505719.1">
    <property type="nucleotide sequence ID" value="XM_002505673.1"/>
</dbReference>
<keyword evidence="4" id="KW-1185">Reference proteome</keyword>
<dbReference type="Proteomes" id="UP000002009">
    <property type="component" value="Chromosome 13"/>
</dbReference>
<evidence type="ECO:0000313" key="3">
    <source>
        <dbReference type="EMBL" id="ACO66977.1"/>
    </source>
</evidence>
<dbReference type="GeneID" id="8248404"/>
<organism evidence="3 4">
    <name type="scientific">Micromonas commoda (strain RCC299 / NOUM17 / CCMP2709)</name>
    <name type="common">Picoplanktonic green alga</name>
    <dbReference type="NCBI Taxonomy" id="296587"/>
    <lineage>
        <taxon>Eukaryota</taxon>
        <taxon>Viridiplantae</taxon>
        <taxon>Chlorophyta</taxon>
        <taxon>Mamiellophyceae</taxon>
        <taxon>Mamiellales</taxon>
        <taxon>Mamiellaceae</taxon>
        <taxon>Micromonas</taxon>
    </lineage>
</organism>